<reference evidence="3 4" key="1">
    <citation type="submission" date="2021-08" db="EMBL/GenBank/DDBJ databases">
        <title>Complete genome sequence of Leptospira kobayashii strain E30.</title>
        <authorList>
            <person name="Nakao R."/>
            <person name="Nakamura S."/>
            <person name="Masuzawa T."/>
            <person name="Koizumi N."/>
        </authorList>
    </citation>
    <scope>NUCLEOTIDE SEQUENCE [LARGE SCALE GENOMIC DNA]</scope>
    <source>
        <strain evidence="3 4">E30</strain>
    </source>
</reference>
<dbReference type="PANTHER" id="PTHR21363">
    <property type="entry name" value="PREPHENATE DEHYDROGENASE"/>
    <property type="match status" value="1"/>
</dbReference>
<proteinExistence type="predicted"/>
<dbReference type="SUPFAM" id="SSF48179">
    <property type="entry name" value="6-phosphogluconate dehydrogenase C-terminal domain-like"/>
    <property type="match status" value="1"/>
</dbReference>
<sequence>MNDWKNILIFGMGLMGGSLSLAIKKKFPNARVTGVVRSENSKKTIQKKNISHDVLTESEFYQTKTFSDFDFVVFSTPVKSVIETILKLPKIGTTVYTDLGSTKETILTAVNSHFDTAHQYISSHPMCGSEHSGPEAAKEDLYQDKLCIVTKPEKAKRETVDLVRNFWETIGSWTLEMGEKEHDETLSYLSHLPHILSTLLVNTAIANPVAKKQIEESTKPITGGGFRDMSRIAGSNPEMWLSIFEENRSYVFNSLSDYKSALEEVIEIFNPDNRSLDLEKIKAIWEKSILAKEIIQKNK</sequence>
<evidence type="ECO:0000256" key="1">
    <source>
        <dbReference type="ARBA" id="ARBA00023002"/>
    </source>
</evidence>
<gene>
    <name evidence="3" type="primary">tyrA</name>
    <name evidence="3" type="ORF">LPTSP3_g24710</name>
</gene>
<evidence type="ECO:0000313" key="3">
    <source>
        <dbReference type="EMBL" id="BDA79541.1"/>
    </source>
</evidence>
<dbReference type="EMBL" id="AP025028">
    <property type="protein sequence ID" value="BDA79541.1"/>
    <property type="molecule type" value="Genomic_DNA"/>
</dbReference>
<dbReference type="Pfam" id="PF02153">
    <property type="entry name" value="PDH_N"/>
    <property type="match status" value="1"/>
</dbReference>
<keyword evidence="1" id="KW-0560">Oxidoreductase</keyword>
<dbReference type="Proteomes" id="UP000245263">
    <property type="component" value="Chromosome 1"/>
</dbReference>
<dbReference type="InterPro" id="IPR008927">
    <property type="entry name" value="6-PGluconate_DH-like_C_sf"/>
</dbReference>
<evidence type="ECO:0000313" key="4">
    <source>
        <dbReference type="Proteomes" id="UP000245263"/>
    </source>
</evidence>
<feature type="domain" description="Prephenate/arogenate dehydrogenase" evidence="2">
    <location>
        <begin position="5"/>
        <end position="299"/>
    </location>
</feature>
<dbReference type="Pfam" id="PF20463">
    <property type="entry name" value="PDH_C"/>
    <property type="match status" value="1"/>
</dbReference>
<dbReference type="InterPro" id="IPR036291">
    <property type="entry name" value="NAD(P)-bd_dom_sf"/>
</dbReference>
<dbReference type="RefSeq" id="WP_109019064.1">
    <property type="nucleotide sequence ID" value="NZ_AP025028.1"/>
</dbReference>
<dbReference type="PROSITE" id="PS51176">
    <property type="entry name" value="PDH_ADH"/>
    <property type="match status" value="1"/>
</dbReference>
<dbReference type="SUPFAM" id="SSF51735">
    <property type="entry name" value="NAD(P)-binding Rossmann-fold domains"/>
    <property type="match status" value="1"/>
</dbReference>
<dbReference type="PANTHER" id="PTHR21363:SF0">
    <property type="entry name" value="PREPHENATE DEHYDROGENASE [NADP(+)]"/>
    <property type="match status" value="1"/>
</dbReference>
<dbReference type="Gene3D" id="3.40.50.720">
    <property type="entry name" value="NAD(P)-binding Rossmann-like Domain"/>
    <property type="match status" value="1"/>
</dbReference>
<dbReference type="InterPro" id="IPR050812">
    <property type="entry name" value="Preph/Arog_dehydrog"/>
</dbReference>
<dbReference type="InterPro" id="IPR046826">
    <property type="entry name" value="PDH_N"/>
</dbReference>
<dbReference type="InterPro" id="IPR046825">
    <property type="entry name" value="PDH_C"/>
</dbReference>
<dbReference type="Gene3D" id="1.10.3660.10">
    <property type="entry name" value="6-phosphogluconate dehydrogenase C-terminal like domain"/>
    <property type="match status" value="1"/>
</dbReference>
<dbReference type="InterPro" id="IPR003099">
    <property type="entry name" value="Prephen_DH"/>
</dbReference>
<protein>
    <submittedName>
        <fullName evidence="3">Bifunctional chorismate mutase/prephenate dehydratase</fullName>
    </submittedName>
</protein>
<organism evidence="3 4">
    <name type="scientific">Leptospira kobayashii</name>
    <dbReference type="NCBI Taxonomy" id="1917830"/>
    <lineage>
        <taxon>Bacteria</taxon>
        <taxon>Pseudomonadati</taxon>
        <taxon>Spirochaetota</taxon>
        <taxon>Spirochaetia</taxon>
        <taxon>Leptospirales</taxon>
        <taxon>Leptospiraceae</taxon>
        <taxon>Leptospira</taxon>
    </lineage>
</organism>
<evidence type="ECO:0000259" key="2">
    <source>
        <dbReference type="PROSITE" id="PS51176"/>
    </source>
</evidence>
<accession>A0ABM7UKZ7</accession>
<keyword evidence="4" id="KW-1185">Reference proteome</keyword>
<name>A0ABM7UKZ7_9LEPT</name>